<dbReference type="InterPro" id="IPR001478">
    <property type="entry name" value="PDZ"/>
</dbReference>
<evidence type="ECO:0000256" key="11">
    <source>
        <dbReference type="ARBA" id="ARBA00022825"/>
    </source>
</evidence>
<keyword evidence="9" id="KW-0053">Apoptosis</keyword>
<keyword evidence="10" id="KW-0378">Hydrolase</keyword>
<evidence type="ECO:0000256" key="18">
    <source>
        <dbReference type="ARBA" id="ARBA00035606"/>
    </source>
</evidence>
<dbReference type="AlphaFoldDB" id="A0A8I6S329"/>
<dbReference type="PANTHER" id="PTHR22939:SF129">
    <property type="entry name" value="SERINE PROTEASE HTRA2, MITOCHONDRIAL"/>
    <property type="match status" value="1"/>
</dbReference>
<evidence type="ECO:0000256" key="12">
    <source>
        <dbReference type="ARBA" id="ARBA00022946"/>
    </source>
</evidence>
<dbReference type="Gene3D" id="2.40.10.120">
    <property type="match status" value="1"/>
</dbReference>
<dbReference type="GO" id="GO:0031966">
    <property type="term" value="C:mitochondrial membrane"/>
    <property type="evidence" value="ECO:0007669"/>
    <property type="project" value="UniProtKB-SubCell"/>
</dbReference>
<evidence type="ECO:0000256" key="10">
    <source>
        <dbReference type="ARBA" id="ARBA00022801"/>
    </source>
</evidence>
<dbReference type="OrthoDB" id="4217619at2759"/>
<dbReference type="SUPFAM" id="SSF50156">
    <property type="entry name" value="PDZ domain-like"/>
    <property type="match status" value="1"/>
</dbReference>
<dbReference type="SMART" id="SM00228">
    <property type="entry name" value="PDZ"/>
    <property type="match status" value="1"/>
</dbReference>
<keyword evidence="13" id="KW-1133">Transmembrane helix</keyword>
<reference evidence="20" key="1">
    <citation type="submission" date="2022-01" db="UniProtKB">
        <authorList>
            <consortium name="EnsemblMetazoa"/>
        </authorList>
    </citation>
    <scope>IDENTIFICATION</scope>
</reference>
<evidence type="ECO:0000256" key="8">
    <source>
        <dbReference type="ARBA" id="ARBA00022692"/>
    </source>
</evidence>
<evidence type="ECO:0000256" key="1">
    <source>
        <dbReference type="ARBA" id="ARBA00001760"/>
    </source>
</evidence>
<dbReference type="SUPFAM" id="SSF50494">
    <property type="entry name" value="Trypsin-like serine proteases"/>
    <property type="match status" value="1"/>
</dbReference>
<keyword evidence="7" id="KW-0645">Protease</keyword>
<comment type="function">
    <text evidence="18">Serine protease that shows proteolytic activity against a non-specific substrate beta-casein. Promotes or induces cell death either by direct binding to and inhibition of BIRC proteins (also called inhibitor of apoptosis proteins, IAPs), leading to an increase in caspase activity, or by a BIRC inhibition-independent, caspase-independent and serine protease activity-dependent mechanism. Can antagonize antiapoptotic activity of th/Diap1 by directly inducing the degradation of th/Diap1.</text>
</comment>
<evidence type="ECO:0000259" key="19">
    <source>
        <dbReference type="SMART" id="SM00228"/>
    </source>
</evidence>
<dbReference type="RefSeq" id="XP_014255964.1">
    <property type="nucleotide sequence ID" value="XM_014400478.2"/>
</dbReference>
<keyword evidence="12" id="KW-0809">Transit peptide</keyword>
<evidence type="ECO:0000313" key="21">
    <source>
        <dbReference type="Proteomes" id="UP000494040"/>
    </source>
</evidence>
<dbReference type="GO" id="GO:0007005">
    <property type="term" value="P:mitochondrion organization"/>
    <property type="evidence" value="ECO:0007669"/>
    <property type="project" value="UniProtKB-ARBA"/>
</dbReference>
<evidence type="ECO:0000256" key="9">
    <source>
        <dbReference type="ARBA" id="ARBA00022703"/>
    </source>
</evidence>
<evidence type="ECO:0000256" key="16">
    <source>
        <dbReference type="ARBA" id="ARBA00023145"/>
    </source>
</evidence>
<dbReference type="InterPro" id="IPR036034">
    <property type="entry name" value="PDZ_sf"/>
</dbReference>
<keyword evidence="21" id="KW-1185">Reference proteome</keyword>
<dbReference type="OMA" id="IMSPEGY"/>
<keyword evidence="15" id="KW-0472">Membrane</keyword>
<keyword evidence="8" id="KW-0812">Transmembrane</keyword>
<dbReference type="GO" id="GO:0006508">
    <property type="term" value="P:proteolysis"/>
    <property type="evidence" value="ECO:0007669"/>
    <property type="project" value="UniProtKB-KW"/>
</dbReference>
<evidence type="ECO:0000256" key="5">
    <source>
        <dbReference type="ARBA" id="ARBA00013033"/>
    </source>
</evidence>
<dbReference type="CTD" id="27429"/>
<comment type="similarity">
    <text evidence="4">Belongs to the peptidase S1C family.</text>
</comment>
<dbReference type="GO" id="GO:0005758">
    <property type="term" value="C:mitochondrial intermembrane space"/>
    <property type="evidence" value="ECO:0007669"/>
    <property type="project" value="UniProtKB-SubCell"/>
</dbReference>
<dbReference type="Gene3D" id="2.30.42.10">
    <property type="match status" value="1"/>
</dbReference>
<dbReference type="KEGG" id="clec:106670287"/>
<evidence type="ECO:0000256" key="7">
    <source>
        <dbReference type="ARBA" id="ARBA00022670"/>
    </source>
</evidence>
<dbReference type="GO" id="GO:0006915">
    <property type="term" value="P:apoptotic process"/>
    <property type="evidence" value="ECO:0007669"/>
    <property type="project" value="UniProtKB-KW"/>
</dbReference>
<dbReference type="Proteomes" id="UP000494040">
    <property type="component" value="Unassembled WGS sequence"/>
</dbReference>
<dbReference type="InterPro" id="IPR001940">
    <property type="entry name" value="Peptidase_S1C"/>
</dbReference>
<accession>A0A8I6S329</accession>
<keyword evidence="16" id="KW-0865">Zymogen</keyword>
<comment type="subcellular location">
    <subcellularLocation>
        <location evidence="3">Mitochondrion intermembrane space</location>
        <topology evidence="3">Single-pass membrane protein</topology>
    </subcellularLocation>
    <subcellularLocation>
        <location evidence="2">Mitochondrion membrane</location>
        <topology evidence="2">Single-pass membrane protein</topology>
    </subcellularLocation>
</comment>
<evidence type="ECO:0000256" key="6">
    <source>
        <dbReference type="ARBA" id="ARBA00016929"/>
    </source>
</evidence>
<dbReference type="PANTHER" id="PTHR22939">
    <property type="entry name" value="SERINE PROTEASE FAMILY S1C HTRA-RELATED"/>
    <property type="match status" value="1"/>
</dbReference>
<evidence type="ECO:0000256" key="2">
    <source>
        <dbReference type="ARBA" id="ARBA00004304"/>
    </source>
</evidence>
<evidence type="ECO:0000256" key="17">
    <source>
        <dbReference type="ARBA" id="ARBA00029644"/>
    </source>
</evidence>
<evidence type="ECO:0000256" key="15">
    <source>
        <dbReference type="ARBA" id="ARBA00023136"/>
    </source>
</evidence>
<keyword evidence="14" id="KW-0496">Mitochondrion</keyword>
<protein>
    <recommendedName>
        <fullName evidence="6">Serine protease HTRA2, mitochondrial</fullName>
        <ecNumber evidence="5">3.4.21.108</ecNumber>
    </recommendedName>
    <alternativeName>
        <fullName evidence="17">High temperature requirement protein A2</fullName>
    </alternativeName>
</protein>
<dbReference type="GeneID" id="106670287"/>
<feature type="domain" description="PDZ" evidence="19">
    <location>
        <begin position="302"/>
        <end position="388"/>
    </location>
</feature>
<sequence length="400" mass="43572">MLKSSNLKRLWRLTSRQNAWSASWRAVLGGPWHGPGRKAEPQNEGRHSGTLGWGVAVVLGYLLWKERSRTLNVQASSKRDHYNFIADVVEKTAGSVVNIEIMDKRRLDFFTGSFVPRANGSGFIVKEDGLILTNAHVVMGRESGEVNVKLHDGSVYKGVVEDVDMKGDLATVRINAKQKLPVLSMGSSSKIRPGEWVVAMGSPLSLSNTVTTGVVSTVQRKSSELKIVGKEMDYIQTDAAITFGNSGGPLVNLDGQVIGINSMKVTAGISFAIPIDYAKDFLQQCEDRKKGLLPKGTQNPRRYMGITMLSLTPSIIAEMRARNKPIPEEITSGVLVWKVVIGSPAHIAGLIPGDIVVELNSENVVGASTIYKALETSSILTMKAYRGGRYHVFRVVPEVS</sequence>
<evidence type="ECO:0000256" key="3">
    <source>
        <dbReference type="ARBA" id="ARBA00004375"/>
    </source>
</evidence>
<evidence type="ECO:0000256" key="4">
    <source>
        <dbReference type="ARBA" id="ARBA00010541"/>
    </source>
</evidence>
<dbReference type="GO" id="GO:0004252">
    <property type="term" value="F:serine-type endopeptidase activity"/>
    <property type="evidence" value="ECO:0007669"/>
    <property type="project" value="InterPro"/>
</dbReference>
<evidence type="ECO:0000256" key="13">
    <source>
        <dbReference type="ARBA" id="ARBA00022989"/>
    </source>
</evidence>
<dbReference type="Pfam" id="PF13365">
    <property type="entry name" value="Trypsin_2"/>
    <property type="match status" value="1"/>
</dbReference>
<keyword evidence="11" id="KW-0720">Serine protease</keyword>
<name>A0A8I6S329_CIMLE</name>
<dbReference type="FunFam" id="2.40.10.120:FF:000004">
    <property type="entry name" value="Serine protease HTRA2, mitochondrial"/>
    <property type="match status" value="1"/>
</dbReference>
<proteinExistence type="inferred from homology"/>
<dbReference type="GO" id="GO:0043065">
    <property type="term" value="P:positive regulation of apoptotic process"/>
    <property type="evidence" value="ECO:0007669"/>
    <property type="project" value="TreeGrafter"/>
</dbReference>
<organism evidence="20 21">
    <name type="scientific">Cimex lectularius</name>
    <name type="common">Bed bug</name>
    <name type="synonym">Acanthia lectularia</name>
    <dbReference type="NCBI Taxonomy" id="79782"/>
    <lineage>
        <taxon>Eukaryota</taxon>
        <taxon>Metazoa</taxon>
        <taxon>Ecdysozoa</taxon>
        <taxon>Arthropoda</taxon>
        <taxon>Hexapoda</taxon>
        <taxon>Insecta</taxon>
        <taxon>Pterygota</taxon>
        <taxon>Neoptera</taxon>
        <taxon>Paraneoptera</taxon>
        <taxon>Hemiptera</taxon>
        <taxon>Heteroptera</taxon>
        <taxon>Panheteroptera</taxon>
        <taxon>Cimicomorpha</taxon>
        <taxon>Cimicidae</taxon>
        <taxon>Cimex</taxon>
    </lineage>
</organism>
<dbReference type="EC" id="3.4.21.108" evidence="5"/>
<dbReference type="EnsemblMetazoa" id="XM_014400478.2">
    <property type="protein sequence ID" value="XP_014255964.1"/>
    <property type="gene ID" value="LOC106670287"/>
</dbReference>
<evidence type="ECO:0000256" key="14">
    <source>
        <dbReference type="ARBA" id="ARBA00023128"/>
    </source>
</evidence>
<evidence type="ECO:0000313" key="20">
    <source>
        <dbReference type="EnsemblMetazoa" id="XP_014255964.1"/>
    </source>
</evidence>
<dbReference type="InterPro" id="IPR009003">
    <property type="entry name" value="Peptidase_S1_PA"/>
</dbReference>
<comment type="catalytic activity">
    <reaction evidence="1">
        <text>Cleavage of non-polar aliphatic amino-acids at the P1 position, with a preference for Val, Ile and Met. At the P2 and P3 positions, Arg is selected most strongly with a secondary preference for other hydrophilic residues.</text>
        <dbReference type="EC" id="3.4.21.108"/>
    </reaction>
</comment>
<dbReference type="PRINTS" id="PR00834">
    <property type="entry name" value="PROTEASES2C"/>
</dbReference>